<dbReference type="SUPFAM" id="SSF160935">
    <property type="entry name" value="VPA0735-like"/>
    <property type="match status" value="1"/>
</dbReference>
<dbReference type="InterPro" id="IPR010679">
    <property type="entry name" value="DUF1254"/>
</dbReference>
<dbReference type="InterPro" id="IPR010621">
    <property type="entry name" value="DUF1214"/>
</dbReference>
<dbReference type="KEGG" id="fln:FLA_0488"/>
<dbReference type="PANTHER" id="PTHR36509">
    <property type="entry name" value="BLL3101 PROTEIN"/>
    <property type="match status" value="1"/>
</dbReference>
<dbReference type="Pfam" id="PF06742">
    <property type="entry name" value="DUF1214"/>
    <property type="match status" value="1"/>
</dbReference>
<dbReference type="Pfam" id="PF06863">
    <property type="entry name" value="DUF1254"/>
    <property type="match status" value="1"/>
</dbReference>
<evidence type="ECO:0000259" key="3">
    <source>
        <dbReference type="Pfam" id="PF06863"/>
    </source>
</evidence>
<organism evidence="4 5">
    <name type="scientific">Filimonas lacunae</name>
    <dbReference type="NCBI Taxonomy" id="477680"/>
    <lineage>
        <taxon>Bacteria</taxon>
        <taxon>Pseudomonadati</taxon>
        <taxon>Bacteroidota</taxon>
        <taxon>Chitinophagia</taxon>
        <taxon>Chitinophagales</taxon>
        <taxon>Chitinophagaceae</taxon>
        <taxon>Filimonas</taxon>
    </lineage>
</organism>
<dbReference type="InterPro" id="IPR037050">
    <property type="entry name" value="DUF1254_sf"/>
</dbReference>
<feature type="domain" description="DUF1254" evidence="3">
    <location>
        <begin position="85"/>
        <end position="209"/>
    </location>
</feature>
<keyword evidence="5" id="KW-1185">Reference proteome</keyword>
<dbReference type="RefSeq" id="WP_076381802.1">
    <property type="nucleotide sequence ID" value="NZ_AP017422.1"/>
</dbReference>
<name>A0A173MAD3_9BACT</name>
<feature type="signal peptide" evidence="1">
    <location>
        <begin position="1"/>
        <end position="19"/>
    </location>
</feature>
<accession>A0A173MAD3</accession>
<proteinExistence type="predicted"/>
<dbReference type="Proteomes" id="UP000186917">
    <property type="component" value="Unassembled WGS sequence"/>
</dbReference>
<dbReference type="AlphaFoldDB" id="A0A173MAD3"/>
<dbReference type="EMBL" id="FTOR01000010">
    <property type="protein sequence ID" value="SIT31581.1"/>
    <property type="molecule type" value="Genomic_DNA"/>
</dbReference>
<feature type="chain" id="PRO_5030022662" evidence="1">
    <location>
        <begin position="20"/>
        <end position="462"/>
    </location>
</feature>
<dbReference type="Gene3D" id="2.60.120.600">
    <property type="entry name" value="Domain of unknown function DUF1214, C-terminal domain"/>
    <property type="match status" value="1"/>
</dbReference>
<evidence type="ECO:0000256" key="1">
    <source>
        <dbReference type="SAM" id="SignalP"/>
    </source>
</evidence>
<dbReference type="InterPro" id="IPR037049">
    <property type="entry name" value="DUF1214_C_sf"/>
</dbReference>
<evidence type="ECO:0000313" key="4">
    <source>
        <dbReference type="EMBL" id="SIT31581.1"/>
    </source>
</evidence>
<evidence type="ECO:0000259" key="2">
    <source>
        <dbReference type="Pfam" id="PF06742"/>
    </source>
</evidence>
<dbReference type="PANTHER" id="PTHR36509:SF2">
    <property type="entry name" value="BLL3101 PROTEIN"/>
    <property type="match status" value="1"/>
</dbReference>
<keyword evidence="1" id="KW-0732">Signal</keyword>
<protein>
    <submittedName>
        <fullName evidence="4">Uncharacterized conserved protein</fullName>
    </submittedName>
</protein>
<dbReference type="STRING" id="477680.SAMN05421788_110228"/>
<dbReference type="OrthoDB" id="40820at2"/>
<reference evidence="5" key="1">
    <citation type="submission" date="2017-01" db="EMBL/GenBank/DDBJ databases">
        <authorList>
            <person name="Varghese N."/>
            <person name="Submissions S."/>
        </authorList>
    </citation>
    <scope>NUCLEOTIDE SEQUENCE [LARGE SCALE GENOMIC DNA]</scope>
    <source>
        <strain evidence="5">DSM 21054</strain>
    </source>
</reference>
<gene>
    <name evidence="4" type="ORF">SAMN05421788_110228</name>
</gene>
<sequence length="462" mass="51227">MKKATFGFLMVLAAIILHSCNSTTPASIAAMSRKPVEEYSTLTDDEIIAIVKQAYTTMYPLVMMELNKRVCTNVATPDDNGYAPVNQMGHRCEYPDASSGKENADLDMFYSSAFLDISHSPMVLTVPDEMGRYYMFTMVDAWGRVFATASQSGAGSYAITAPGWQGELPKGIKQIKAPSDMVWIAGRTQVNDETDGEIVKLLMRRYALIPLSKWGQPYQAPVCAVDNEVNMQPATVQAANMSVMSFLNLGNRLMQRYAHSGIDTNVLARMSMVNIGAGLHFDTAVYSTAVNKALVKLPEMMKQEVLIACSNRQQHPNKWEDGEILPVWVNCQCANVQGDAFALTVKEDVTGSRLDGNSRYLLHFTRSQVPLAKAFWSLTMYKPASRLVQNAIGRYAIGNRDRLLYNADGSLDIYIQKEHPGNNKASNWLPAPAGAFSLTMRMYGIQQDKKEISRTIPPLQKV</sequence>
<evidence type="ECO:0000313" key="5">
    <source>
        <dbReference type="Proteomes" id="UP000186917"/>
    </source>
</evidence>
<dbReference type="Gene3D" id="2.60.40.1610">
    <property type="entry name" value="Domain of unknown function DUF1254"/>
    <property type="match status" value="1"/>
</dbReference>
<feature type="domain" description="DUF1214" evidence="2">
    <location>
        <begin position="340"/>
        <end position="444"/>
    </location>
</feature>